<evidence type="ECO:0000256" key="5">
    <source>
        <dbReference type="ARBA" id="ARBA00023242"/>
    </source>
</evidence>
<reference evidence="8 9" key="1">
    <citation type="submission" date="2015-04" db="EMBL/GenBank/DDBJ databases">
        <authorList>
            <person name="Syromyatnikov M.Y."/>
            <person name="Popov V.N."/>
        </authorList>
    </citation>
    <scope>NUCLEOTIDE SEQUENCE [LARGE SCALE GENOMIC DNA]</scope>
</reference>
<name>A0A1J1HJ02_9DIPT</name>
<evidence type="ECO:0000256" key="4">
    <source>
        <dbReference type="ARBA" id="ARBA00023163"/>
    </source>
</evidence>
<dbReference type="InterPro" id="IPR011598">
    <property type="entry name" value="bHLH_dom"/>
</dbReference>
<protein>
    <submittedName>
        <fullName evidence="8">CLUMA_CG001338, isoform B</fullName>
    </submittedName>
</protein>
<accession>A0A1J1HJ02</accession>
<feature type="region of interest" description="Disordered" evidence="6">
    <location>
        <begin position="42"/>
        <end position="67"/>
    </location>
</feature>
<evidence type="ECO:0000256" key="1">
    <source>
        <dbReference type="ARBA" id="ARBA00004123"/>
    </source>
</evidence>
<dbReference type="PANTHER" id="PTHR11969">
    <property type="entry name" value="MAX DIMERIZATION, MAD"/>
    <property type="match status" value="1"/>
</dbReference>
<dbReference type="Gene3D" id="4.10.280.10">
    <property type="entry name" value="Helix-loop-helix DNA-binding domain"/>
    <property type="match status" value="1"/>
</dbReference>
<evidence type="ECO:0000313" key="8">
    <source>
        <dbReference type="EMBL" id="CRK87538.1"/>
    </source>
</evidence>
<gene>
    <name evidence="8" type="ORF">CLUMA_CG001338</name>
</gene>
<dbReference type="SUPFAM" id="SSF47459">
    <property type="entry name" value="HLH, helix-loop-helix DNA-binding domain"/>
    <property type="match status" value="1"/>
</dbReference>
<dbReference type="CDD" id="cd11401">
    <property type="entry name" value="bHLHzip_Mad"/>
    <property type="match status" value="1"/>
</dbReference>
<organism evidence="8 9">
    <name type="scientific">Clunio marinus</name>
    <dbReference type="NCBI Taxonomy" id="568069"/>
    <lineage>
        <taxon>Eukaryota</taxon>
        <taxon>Metazoa</taxon>
        <taxon>Ecdysozoa</taxon>
        <taxon>Arthropoda</taxon>
        <taxon>Hexapoda</taxon>
        <taxon>Insecta</taxon>
        <taxon>Pterygota</taxon>
        <taxon>Neoptera</taxon>
        <taxon>Endopterygota</taxon>
        <taxon>Diptera</taxon>
        <taxon>Nematocera</taxon>
        <taxon>Chironomoidea</taxon>
        <taxon>Chironomidae</taxon>
        <taxon>Clunio</taxon>
    </lineage>
</organism>
<dbReference type="GO" id="GO:0000978">
    <property type="term" value="F:RNA polymerase II cis-regulatory region sequence-specific DNA binding"/>
    <property type="evidence" value="ECO:0007669"/>
    <property type="project" value="TreeGrafter"/>
</dbReference>
<sequence>MSIAVLIEAAEFLERREREQEHGYATSLPVPLETTKLRATTATIKKHSRGGNKKTQGNRSTHNELEKNRRAHLRSCLERLKEIVPLGSDTSRHTTLGLLTKAKRFIKNLERKEKHQATQLEQLTKKQIFLKWRCEQLISYNEALCKRRSVSECSTSTISSTNSYELTRSSSSICESDEIDVIGFSSNQSDSDDHLSVQSLKSGGSVDSGVVLKSTSRLTLSSTENAHPIKFIRASLKKDEDKNCLKRFEMMKKKTKKKVKKLSLCSINQRGEIKIKMRYQTNSFFLFLFLFLFCKSSDDEKKRIELDTTFQFLTLAYFLFGLETLIQLTAEKTTEGSF</sequence>
<dbReference type="SMART" id="SM00353">
    <property type="entry name" value="HLH"/>
    <property type="match status" value="1"/>
</dbReference>
<dbReference type="EMBL" id="CVRI01000004">
    <property type="protein sequence ID" value="CRK87538.1"/>
    <property type="molecule type" value="Genomic_DNA"/>
</dbReference>
<dbReference type="Pfam" id="PF00010">
    <property type="entry name" value="HLH"/>
    <property type="match status" value="1"/>
</dbReference>
<keyword evidence="9" id="KW-1185">Reference proteome</keyword>
<dbReference type="InterPro" id="IPR036638">
    <property type="entry name" value="HLH_DNA-bd_sf"/>
</dbReference>
<evidence type="ECO:0000313" key="9">
    <source>
        <dbReference type="Proteomes" id="UP000183832"/>
    </source>
</evidence>
<keyword evidence="4" id="KW-0804">Transcription</keyword>
<dbReference type="AlphaFoldDB" id="A0A1J1HJ02"/>
<comment type="subcellular location">
    <subcellularLocation>
        <location evidence="1">Nucleus</location>
    </subcellularLocation>
</comment>
<dbReference type="PROSITE" id="PS50888">
    <property type="entry name" value="BHLH"/>
    <property type="match status" value="1"/>
</dbReference>
<dbReference type="GO" id="GO:0005634">
    <property type="term" value="C:nucleus"/>
    <property type="evidence" value="ECO:0007669"/>
    <property type="project" value="UniProtKB-SubCell"/>
</dbReference>
<dbReference type="GO" id="GO:0046983">
    <property type="term" value="F:protein dimerization activity"/>
    <property type="evidence" value="ECO:0007669"/>
    <property type="project" value="InterPro"/>
</dbReference>
<dbReference type="Proteomes" id="UP000183832">
    <property type="component" value="Unassembled WGS sequence"/>
</dbReference>
<keyword evidence="5" id="KW-0539">Nucleus</keyword>
<keyword evidence="3" id="KW-0238">DNA-binding</keyword>
<evidence type="ECO:0000259" key="7">
    <source>
        <dbReference type="PROSITE" id="PS50888"/>
    </source>
</evidence>
<feature type="domain" description="BHLH" evidence="7">
    <location>
        <begin position="57"/>
        <end position="109"/>
    </location>
</feature>
<dbReference type="GO" id="GO:0000981">
    <property type="term" value="F:DNA-binding transcription factor activity, RNA polymerase II-specific"/>
    <property type="evidence" value="ECO:0007669"/>
    <property type="project" value="TreeGrafter"/>
</dbReference>
<evidence type="ECO:0000256" key="6">
    <source>
        <dbReference type="SAM" id="MobiDB-lite"/>
    </source>
</evidence>
<evidence type="ECO:0000256" key="3">
    <source>
        <dbReference type="ARBA" id="ARBA00023125"/>
    </source>
</evidence>
<keyword evidence="2" id="KW-0805">Transcription regulation</keyword>
<proteinExistence type="predicted"/>
<dbReference type="PANTHER" id="PTHR11969:SF54">
    <property type="entry name" value="MAD-LIKE PROTEIN 1"/>
    <property type="match status" value="1"/>
</dbReference>
<dbReference type="STRING" id="568069.A0A1J1HJ02"/>
<dbReference type="OrthoDB" id="5920083at2759"/>
<evidence type="ECO:0000256" key="2">
    <source>
        <dbReference type="ARBA" id="ARBA00023015"/>
    </source>
</evidence>